<name>A0AC34GHH3_9BILA</name>
<evidence type="ECO:0000313" key="2">
    <source>
        <dbReference type="WBParaSite" id="ES5_v2.g29132.t1"/>
    </source>
</evidence>
<organism evidence="1 2">
    <name type="scientific">Panagrolaimus sp. ES5</name>
    <dbReference type="NCBI Taxonomy" id="591445"/>
    <lineage>
        <taxon>Eukaryota</taxon>
        <taxon>Metazoa</taxon>
        <taxon>Ecdysozoa</taxon>
        <taxon>Nematoda</taxon>
        <taxon>Chromadorea</taxon>
        <taxon>Rhabditida</taxon>
        <taxon>Tylenchina</taxon>
        <taxon>Panagrolaimomorpha</taxon>
        <taxon>Panagrolaimoidea</taxon>
        <taxon>Panagrolaimidae</taxon>
        <taxon>Panagrolaimus</taxon>
    </lineage>
</organism>
<sequence length="132" mass="15104">MQRVVLDSNMIRPWGKGFVHINATKRRAMGDALRDFDAKQLIAFCYTRNITVAAAIQSSPNFLHPMVIASFWLAALKNENVRGKQLDSTAKEIKMLEAEKKVQYIAGPFPQSTMFQLFEFESRKCDQSEELM</sequence>
<dbReference type="WBParaSite" id="ES5_v2.g29132.t1">
    <property type="protein sequence ID" value="ES5_v2.g29132.t1"/>
    <property type="gene ID" value="ES5_v2.g29132"/>
</dbReference>
<accession>A0AC34GHH3</accession>
<dbReference type="Proteomes" id="UP000887579">
    <property type="component" value="Unplaced"/>
</dbReference>
<evidence type="ECO:0000313" key="1">
    <source>
        <dbReference type="Proteomes" id="UP000887579"/>
    </source>
</evidence>
<reference evidence="2" key="1">
    <citation type="submission" date="2022-11" db="UniProtKB">
        <authorList>
            <consortium name="WormBaseParasite"/>
        </authorList>
    </citation>
    <scope>IDENTIFICATION</scope>
</reference>
<proteinExistence type="predicted"/>
<protein>
    <submittedName>
        <fullName evidence="2">Uncharacterized protein</fullName>
    </submittedName>
</protein>